<reference evidence="1 2" key="1">
    <citation type="journal article" date="2016" name="G3 (Bethesda)">
        <title>First Draft Assembly and Annotation of the Genome of a California Endemic Oak Quercus lobata Nee (Fagaceae).</title>
        <authorList>
            <person name="Sork V.L."/>
            <person name="Fitz-Gibbon S.T."/>
            <person name="Puiu D."/>
            <person name="Crepeau M."/>
            <person name="Gugger P.F."/>
            <person name="Sherman R."/>
            <person name="Stevens K."/>
            <person name="Langley C.H."/>
            <person name="Pellegrini M."/>
            <person name="Salzberg S.L."/>
        </authorList>
    </citation>
    <scope>NUCLEOTIDE SEQUENCE [LARGE SCALE GENOMIC DNA]</scope>
    <source>
        <strain evidence="1 2">cv. SW786</strain>
    </source>
</reference>
<name>A0A7N2M4S4_QUELO</name>
<dbReference type="Gramene" id="QL07p023522:mrna">
    <property type="protein sequence ID" value="QL07p023522:mrna"/>
    <property type="gene ID" value="QL07p023522"/>
</dbReference>
<evidence type="ECO:0000313" key="2">
    <source>
        <dbReference type="Proteomes" id="UP000594261"/>
    </source>
</evidence>
<dbReference type="EnsemblPlants" id="QL07p023522:mrna">
    <property type="protein sequence ID" value="QL07p023522:mrna"/>
    <property type="gene ID" value="QL07p023522"/>
</dbReference>
<dbReference type="AlphaFoldDB" id="A0A7N2M4S4"/>
<dbReference type="PANTHER" id="PTHR31170">
    <property type="entry name" value="BNAC04G53230D PROTEIN"/>
    <property type="match status" value="1"/>
</dbReference>
<dbReference type="EMBL" id="LRBV02000007">
    <property type="status" value="NOT_ANNOTATED_CDS"/>
    <property type="molecule type" value="Genomic_DNA"/>
</dbReference>
<protein>
    <submittedName>
        <fullName evidence="1">Uncharacterized protein</fullName>
    </submittedName>
</protein>
<keyword evidence="2" id="KW-1185">Reference proteome</keyword>
<dbReference type="InParanoid" id="A0A7N2M4S4"/>
<reference evidence="1" key="2">
    <citation type="submission" date="2021-01" db="UniProtKB">
        <authorList>
            <consortium name="EnsemblPlants"/>
        </authorList>
    </citation>
    <scope>IDENTIFICATION</scope>
</reference>
<organism evidence="1 2">
    <name type="scientific">Quercus lobata</name>
    <name type="common">Valley oak</name>
    <dbReference type="NCBI Taxonomy" id="97700"/>
    <lineage>
        <taxon>Eukaryota</taxon>
        <taxon>Viridiplantae</taxon>
        <taxon>Streptophyta</taxon>
        <taxon>Embryophyta</taxon>
        <taxon>Tracheophyta</taxon>
        <taxon>Spermatophyta</taxon>
        <taxon>Magnoliopsida</taxon>
        <taxon>eudicotyledons</taxon>
        <taxon>Gunneridae</taxon>
        <taxon>Pentapetalae</taxon>
        <taxon>rosids</taxon>
        <taxon>fabids</taxon>
        <taxon>Fagales</taxon>
        <taxon>Fagaceae</taxon>
        <taxon>Quercus</taxon>
    </lineage>
</organism>
<evidence type="ECO:0000313" key="1">
    <source>
        <dbReference type="EnsemblPlants" id="QL07p023522:mrna"/>
    </source>
</evidence>
<accession>A0A7N2M4S4</accession>
<dbReference type="Pfam" id="PF03140">
    <property type="entry name" value="DUF247"/>
    <property type="match status" value="2"/>
</dbReference>
<dbReference type="InterPro" id="IPR004158">
    <property type="entry name" value="DUF247_pln"/>
</dbReference>
<dbReference type="Proteomes" id="UP000594261">
    <property type="component" value="Chromosome 7"/>
</dbReference>
<proteinExistence type="predicted"/>
<dbReference type="PANTHER" id="PTHR31170:SF9">
    <property type="entry name" value="PROTEIN, PUTATIVE (DUF247)-RELATED"/>
    <property type="match status" value="1"/>
</dbReference>
<sequence>MEMLKVRYLKEFCYRFGKCQKDLASIIEENEVKICHCYAEASKLNSEDFVKMVLLDATFIIEHFLRAVAGGEYENDCISSLKKTIIFPFLCLLAKNSPHEKEIPTEKEAKHFTDLIRYFYCQFNLQPGENISNLHSATKLNEAEVAFQMAEHGRLLDKKFQKSRSLEKYPYFNCSWFLNCLSCLKCFLCFGRMQPVLFFVVDEGTDGLFRNLMALEQCHYPSESYICNYIVLLDYLVNSAEVVELLVEKKIIVNSLRSNKAFATMVSKLGLEIPATGIAVLTNLNLAVVLQIDHKFLALSFGFHSSLPLLFSSPLHYRVEDSCKTSSFRS</sequence>